<dbReference type="Pfam" id="PF00005">
    <property type="entry name" value="ABC_tran"/>
    <property type="match status" value="1"/>
</dbReference>
<organism evidence="2 3">
    <name type="scientific">Micromonospora aurantiaca</name>
    <name type="common">nom. illeg.</name>
    <dbReference type="NCBI Taxonomy" id="47850"/>
    <lineage>
        <taxon>Bacteria</taxon>
        <taxon>Bacillati</taxon>
        <taxon>Actinomycetota</taxon>
        <taxon>Actinomycetes</taxon>
        <taxon>Micromonosporales</taxon>
        <taxon>Micromonosporaceae</taxon>
        <taxon>Micromonospora</taxon>
    </lineage>
</organism>
<sequence>APDTSDAALAAAVTGAALDEVVGALPDGLDTRLGERGHGLSSGQRQRVALARAFLRDAPIVLLDEPTARLDSASEAVVLDATRRLVAGRTALLVAHRPALLADVDRILRV</sequence>
<dbReference type="GO" id="GO:0005524">
    <property type="term" value="F:ATP binding"/>
    <property type="evidence" value="ECO:0007669"/>
    <property type="project" value="UniProtKB-KW"/>
</dbReference>
<dbReference type="InterPro" id="IPR027417">
    <property type="entry name" value="P-loop_NTPase"/>
</dbReference>
<keyword evidence="2" id="KW-0547">Nucleotide-binding</keyword>
<feature type="non-terminal residue" evidence="2">
    <location>
        <position position="110"/>
    </location>
</feature>
<gene>
    <name evidence="2" type="ORF">F6X54_34325</name>
</gene>
<evidence type="ECO:0000313" key="2">
    <source>
        <dbReference type="EMBL" id="KAB1092053.1"/>
    </source>
</evidence>
<dbReference type="RefSeq" id="WP_151016387.1">
    <property type="nucleotide sequence ID" value="NZ_WAAR01000390.1"/>
</dbReference>
<feature type="non-terminal residue" evidence="2">
    <location>
        <position position="1"/>
    </location>
</feature>
<keyword evidence="3" id="KW-1185">Reference proteome</keyword>
<name>A0ABQ6U6J6_9ACTN</name>
<dbReference type="PANTHER" id="PTHR24221:SF590">
    <property type="entry name" value="COMPONENT LINKED WITH THE ASSEMBLY OF CYTOCHROME' TRANSPORT TRANSMEMBRANE ATP-BINDING PROTEIN ABC TRANSPORTER CYDD-RELATED"/>
    <property type="match status" value="1"/>
</dbReference>
<dbReference type="Proteomes" id="UP000471364">
    <property type="component" value="Unassembled WGS sequence"/>
</dbReference>
<dbReference type="Gene3D" id="3.40.50.300">
    <property type="entry name" value="P-loop containing nucleotide triphosphate hydrolases"/>
    <property type="match status" value="1"/>
</dbReference>
<dbReference type="PANTHER" id="PTHR24221">
    <property type="entry name" value="ATP-BINDING CASSETTE SUB-FAMILY B"/>
    <property type="match status" value="1"/>
</dbReference>
<reference evidence="2 3" key="1">
    <citation type="submission" date="2019-09" db="EMBL/GenBank/DDBJ databases">
        <title>High taxonomic diversity of Micromonospora strains isolated from Medicago sativa nodules in different geographical locations.</title>
        <authorList>
            <person name="Martinez-Hidalgo P."/>
            <person name="Flores-Felix J.D."/>
            <person name="Velazquez E."/>
            <person name="Brau L."/>
            <person name="Trujillo M.E."/>
            <person name="Martinez-Molina E."/>
        </authorList>
    </citation>
    <scope>NUCLEOTIDE SEQUENCE [LARGE SCALE GENOMIC DNA]</scope>
    <source>
        <strain evidence="2 3">ALFB5</strain>
    </source>
</reference>
<dbReference type="InterPro" id="IPR039421">
    <property type="entry name" value="Type_1_exporter"/>
</dbReference>
<protein>
    <submittedName>
        <fullName evidence="2">ATP-binding cassette domain-containing protein</fullName>
    </submittedName>
</protein>
<evidence type="ECO:0000313" key="3">
    <source>
        <dbReference type="Proteomes" id="UP000471364"/>
    </source>
</evidence>
<comment type="caution">
    <text evidence="2">The sequence shown here is derived from an EMBL/GenBank/DDBJ whole genome shotgun (WGS) entry which is preliminary data.</text>
</comment>
<dbReference type="EMBL" id="WAAR01000390">
    <property type="protein sequence ID" value="KAB1092053.1"/>
    <property type="molecule type" value="Genomic_DNA"/>
</dbReference>
<dbReference type="InterPro" id="IPR003439">
    <property type="entry name" value="ABC_transporter-like_ATP-bd"/>
</dbReference>
<keyword evidence="2" id="KW-0067">ATP-binding</keyword>
<evidence type="ECO:0000259" key="1">
    <source>
        <dbReference type="Pfam" id="PF00005"/>
    </source>
</evidence>
<feature type="domain" description="ABC transporter" evidence="1">
    <location>
        <begin position="26"/>
        <end position="68"/>
    </location>
</feature>
<dbReference type="SUPFAM" id="SSF52540">
    <property type="entry name" value="P-loop containing nucleoside triphosphate hydrolases"/>
    <property type="match status" value="1"/>
</dbReference>
<proteinExistence type="predicted"/>
<accession>A0ABQ6U6J6</accession>